<keyword evidence="1" id="KW-0732">Signal</keyword>
<evidence type="ECO:0000313" key="2">
    <source>
        <dbReference type="Proteomes" id="UP000046392"/>
    </source>
</evidence>
<evidence type="ECO:0000313" key="3">
    <source>
        <dbReference type="WBParaSite" id="SPAL_0001767900.1"/>
    </source>
</evidence>
<organism evidence="2 3">
    <name type="scientific">Strongyloides papillosus</name>
    <name type="common">Intestinal threadworm</name>
    <dbReference type="NCBI Taxonomy" id="174720"/>
    <lineage>
        <taxon>Eukaryota</taxon>
        <taxon>Metazoa</taxon>
        <taxon>Ecdysozoa</taxon>
        <taxon>Nematoda</taxon>
        <taxon>Chromadorea</taxon>
        <taxon>Rhabditida</taxon>
        <taxon>Tylenchina</taxon>
        <taxon>Panagrolaimomorpha</taxon>
        <taxon>Strongyloidoidea</taxon>
        <taxon>Strongyloididae</taxon>
        <taxon>Strongyloides</taxon>
    </lineage>
</organism>
<protein>
    <submittedName>
        <fullName evidence="3">TransThyretin-Related family domain</fullName>
    </submittedName>
</protein>
<reference evidence="3" key="1">
    <citation type="submission" date="2017-02" db="UniProtKB">
        <authorList>
            <consortium name="WormBaseParasite"/>
        </authorList>
    </citation>
    <scope>IDENTIFICATION</scope>
</reference>
<dbReference type="WBParaSite" id="SPAL_0001767900.1">
    <property type="protein sequence ID" value="SPAL_0001767900.1"/>
    <property type="gene ID" value="SPAL_0001767900"/>
</dbReference>
<dbReference type="AlphaFoldDB" id="A0A0N5CIM4"/>
<accession>A0A0N5CIM4</accession>
<keyword evidence="2" id="KW-1185">Reference proteome</keyword>
<name>A0A0N5CIM4_STREA</name>
<proteinExistence type="predicted"/>
<feature type="chain" id="PRO_5005895926" evidence="1">
    <location>
        <begin position="21"/>
        <end position="135"/>
    </location>
</feature>
<feature type="signal peptide" evidence="1">
    <location>
        <begin position="1"/>
        <end position="20"/>
    </location>
</feature>
<dbReference type="Proteomes" id="UP000046392">
    <property type="component" value="Unplaced"/>
</dbReference>
<sequence>MKYFIILVLFIIISLSNVFTQKSSSNGRRIDVKFNITCDDDKKNNKIVVNMKNNKTNSFIEEQKDSCYRNNFNFVNKKISDDSHLDDILFTIYYENNSSNKTFIKPNKDNCESISKGKDFSDKDSEFLLQCDVTL</sequence>
<evidence type="ECO:0000256" key="1">
    <source>
        <dbReference type="SAM" id="SignalP"/>
    </source>
</evidence>